<dbReference type="AlphaFoldDB" id="A0A9D1ZJH6"/>
<accession>A0A9D1ZJH6</accession>
<evidence type="ECO:0000313" key="2">
    <source>
        <dbReference type="EMBL" id="HIY88744.1"/>
    </source>
</evidence>
<keyword evidence="1" id="KW-0732">Signal</keyword>
<proteinExistence type="predicted"/>
<reference evidence="2" key="2">
    <citation type="submission" date="2021-04" db="EMBL/GenBank/DDBJ databases">
        <authorList>
            <person name="Gilroy R."/>
        </authorList>
    </citation>
    <scope>NUCLEOTIDE SEQUENCE</scope>
    <source>
        <strain evidence="2">Gambia2-208</strain>
    </source>
</reference>
<sequence>MRKSLFAAFLLMACTDIQAQPSIQQLEKNKEADRWQTDPIPTLILYPSGGGRTLTNAFGQIVETDEHGEIHKQECYIVTDKYSSYAQKLGPQTYMLMDNPLLRPAILYSFKGNRLNPNCVKEINWKIKPNDISDLLNGKTPLNFYRRNAKGEKVIKKEKFPEVIRKLFTDNPGYYEKFSPYCKQMNLSDEVYVSLLIEALLKYNDQVSLTQQWGAYDEIVFSANGFQAKSGKRSFRFIEKTVIIADCLYPLEAVIPAGSEHDKLVLYPQEKRYYSQNYLKQVQATPTIPKDYSAVQFQGEPCLLTDLYGFPAVFDGAKMYYLKP</sequence>
<name>A0A9D1ZJH6_9BACE</name>
<protein>
    <submittedName>
        <fullName evidence="2">Uncharacterized protein</fullName>
    </submittedName>
</protein>
<dbReference type="EMBL" id="DXCV01000056">
    <property type="protein sequence ID" value="HIY88744.1"/>
    <property type="molecule type" value="Genomic_DNA"/>
</dbReference>
<organism evidence="2 3">
    <name type="scientific">Candidatus Bacteroides pullicola</name>
    <dbReference type="NCBI Taxonomy" id="2838475"/>
    <lineage>
        <taxon>Bacteria</taxon>
        <taxon>Pseudomonadati</taxon>
        <taxon>Bacteroidota</taxon>
        <taxon>Bacteroidia</taxon>
        <taxon>Bacteroidales</taxon>
        <taxon>Bacteroidaceae</taxon>
        <taxon>Bacteroides</taxon>
    </lineage>
</organism>
<feature type="chain" id="PRO_5039007404" evidence="1">
    <location>
        <begin position="20"/>
        <end position="324"/>
    </location>
</feature>
<evidence type="ECO:0000313" key="3">
    <source>
        <dbReference type="Proteomes" id="UP000886851"/>
    </source>
</evidence>
<reference evidence="2" key="1">
    <citation type="journal article" date="2021" name="PeerJ">
        <title>Extensive microbial diversity within the chicken gut microbiome revealed by metagenomics and culture.</title>
        <authorList>
            <person name="Gilroy R."/>
            <person name="Ravi A."/>
            <person name="Getino M."/>
            <person name="Pursley I."/>
            <person name="Horton D.L."/>
            <person name="Alikhan N.F."/>
            <person name="Baker D."/>
            <person name="Gharbi K."/>
            <person name="Hall N."/>
            <person name="Watson M."/>
            <person name="Adriaenssens E.M."/>
            <person name="Foster-Nyarko E."/>
            <person name="Jarju S."/>
            <person name="Secka A."/>
            <person name="Antonio M."/>
            <person name="Oren A."/>
            <person name="Chaudhuri R.R."/>
            <person name="La Ragione R."/>
            <person name="Hildebrand F."/>
            <person name="Pallen M.J."/>
        </authorList>
    </citation>
    <scope>NUCLEOTIDE SEQUENCE</scope>
    <source>
        <strain evidence="2">Gambia2-208</strain>
    </source>
</reference>
<comment type="caution">
    <text evidence="2">The sequence shown here is derived from an EMBL/GenBank/DDBJ whole genome shotgun (WGS) entry which is preliminary data.</text>
</comment>
<dbReference type="Proteomes" id="UP000886851">
    <property type="component" value="Unassembled WGS sequence"/>
</dbReference>
<gene>
    <name evidence="2" type="ORF">H9824_08585</name>
</gene>
<evidence type="ECO:0000256" key="1">
    <source>
        <dbReference type="SAM" id="SignalP"/>
    </source>
</evidence>
<feature type="signal peptide" evidence="1">
    <location>
        <begin position="1"/>
        <end position="19"/>
    </location>
</feature>